<dbReference type="InterPro" id="IPR000595">
    <property type="entry name" value="cNMP-bd_dom"/>
</dbReference>
<dbReference type="PROSITE" id="PS00108">
    <property type="entry name" value="PROTEIN_KINASE_ST"/>
    <property type="match status" value="1"/>
</dbReference>
<comment type="catalytic activity">
    <reaction evidence="11">
        <text>L-seryl-[protein] + ATP = O-phospho-L-seryl-[protein] + ADP + H(+)</text>
        <dbReference type="Rhea" id="RHEA:17989"/>
        <dbReference type="Rhea" id="RHEA-COMP:9863"/>
        <dbReference type="Rhea" id="RHEA-COMP:11604"/>
        <dbReference type="ChEBI" id="CHEBI:15378"/>
        <dbReference type="ChEBI" id="CHEBI:29999"/>
        <dbReference type="ChEBI" id="CHEBI:30616"/>
        <dbReference type="ChEBI" id="CHEBI:83421"/>
        <dbReference type="ChEBI" id="CHEBI:456216"/>
        <dbReference type="EC" id="2.7.11.12"/>
    </reaction>
</comment>
<evidence type="ECO:0000256" key="2">
    <source>
        <dbReference type="ARBA" id="ARBA00012428"/>
    </source>
</evidence>
<keyword evidence="18" id="KW-1185">Reference proteome</keyword>
<dbReference type="Gene3D" id="2.60.120.10">
    <property type="entry name" value="Jelly Rolls"/>
    <property type="match status" value="3"/>
</dbReference>
<feature type="domain" description="AGC-kinase C-terminal" evidence="16">
    <location>
        <begin position="731"/>
        <end position="793"/>
    </location>
</feature>
<dbReference type="GO" id="GO:0046872">
    <property type="term" value="F:metal ion binding"/>
    <property type="evidence" value="ECO:0007669"/>
    <property type="project" value="UniProtKB-KW"/>
</dbReference>
<evidence type="ECO:0000256" key="3">
    <source>
        <dbReference type="ARBA" id="ARBA00022527"/>
    </source>
</evidence>
<evidence type="ECO:0000256" key="10">
    <source>
        <dbReference type="ARBA" id="ARBA00047298"/>
    </source>
</evidence>
<dbReference type="FunFam" id="1.10.510.10:FF:000210">
    <property type="entry name" value="Non-specific serine/threonine protein kinase"/>
    <property type="match status" value="1"/>
</dbReference>
<dbReference type="Gene3D" id="1.10.510.10">
    <property type="entry name" value="Transferase(Phosphotransferase) domain 1"/>
    <property type="match status" value="1"/>
</dbReference>
<dbReference type="CDD" id="cd00038">
    <property type="entry name" value="CAP_ED"/>
    <property type="match status" value="3"/>
</dbReference>
<dbReference type="SMART" id="SM00100">
    <property type="entry name" value="cNMP"/>
    <property type="match status" value="3"/>
</dbReference>
<dbReference type="PROSITE" id="PS00888">
    <property type="entry name" value="CNMP_BINDING_1"/>
    <property type="match status" value="3"/>
</dbReference>
<dbReference type="PROSITE" id="PS00889">
    <property type="entry name" value="CNMP_BINDING_2"/>
    <property type="match status" value="1"/>
</dbReference>
<accession>A0AB34IWD9</accession>
<dbReference type="InterPro" id="IPR018488">
    <property type="entry name" value="cNMP-bd_CS"/>
</dbReference>
<dbReference type="PANTHER" id="PTHR24353">
    <property type="entry name" value="CYCLIC NUCLEOTIDE-DEPENDENT PROTEIN KINASE"/>
    <property type="match status" value="1"/>
</dbReference>
<dbReference type="AlphaFoldDB" id="A0AB34IWD9"/>
<dbReference type="GO" id="GO:0004691">
    <property type="term" value="F:cAMP-dependent protein kinase activity"/>
    <property type="evidence" value="ECO:0007669"/>
    <property type="project" value="TreeGrafter"/>
</dbReference>
<comment type="similarity">
    <text evidence="1">Belongs to the protein kinase superfamily. AGC Ser/Thr protein kinase family. cGMP subfamily.</text>
</comment>
<keyword evidence="6 12" id="KW-0547">Nucleotide-binding</keyword>
<reference evidence="17 18" key="1">
    <citation type="journal article" date="2024" name="Science">
        <title>Giant polyketide synthase enzymes in the biosynthesis of giant marine polyether toxins.</title>
        <authorList>
            <person name="Fallon T.R."/>
            <person name="Shende V.V."/>
            <person name="Wierzbicki I.H."/>
            <person name="Pendleton A.L."/>
            <person name="Watervoot N.F."/>
            <person name="Auber R.P."/>
            <person name="Gonzalez D.J."/>
            <person name="Wisecaver J.H."/>
            <person name="Moore B.S."/>
        </authorList>
    </citation>
    <scope>NUCLEOTIDE SEQUENCE [LARGE SCALE GENOMIC DNA]</scope>
    <source>
        <strain evidence="17 18">12B1</strain>
    </source>
</reference>
<dbReference type="EC" id="2.7.11.12" evidence="2"/>
<dbReference type="PROSITE" id="PS50011">
    <property type="entry name" value="PROTEIN_KINASE_DOM"/>
    <property type="match status" value="1"/>
</dbReference>
<dbReference type="InterPro" id="IPR008271">
    <property type="entry name" value="Ser/Thr_kinase_AS"/>
</dbReference>
<dbReference type="InterPro" id="IPR000961">
    <property type="entry name" value="AGC-kinase_C"/>
</dbReference>
<comment type="caution">
    <text evidence="17">The sequence shown here is derived from an EMBL/GenBank/DDBJ whole genome shotgun (WGS) entry which is preliminary data.</text>
</comment>
<dbReference type="GO" id="GO:0030553">
    <property type="term" value="F:cGMP binding"/>
    <property type="evidence" value="ECO:0007669"/>
    <property type="project" value="UniProtKB-KW"/>
</dbReference>
<dbReference type="InterPro" id="IPR017441">
    <property type="entry name" value="Protein_kinase_ATP_BS"/>
</dbReference>
<keyword evidence="8 12" id="KW-0067">ATP-binding</keyword>
<evidence type="ECO:0000256" key="7">
    <source>
        <dbReference type="ARBA" id="ARBA00022777"/>
    </source>
</evidence>
<dbReference type="PROSITE" id="PS50042">
    <property type="entry name" value="CNMP_BINDING_3"/>
    <property type="match status" value="3"/>
</dbReference>
<organism evidence="17 18">
    <name type="scientific">Prymnesium parvum</name>
    <name type="common">Toxic golden alga</name>
    <dbReference type="NCBI Taxonomy" id="97485"/>
    <lineage>
        <taxon>Eukaryota</taxon>
        <taxon>Haptista</taxon>
        <taxon>Haptophyta</taxon>
        <taxon>Prymnesiophyceae</taxon>
        <taxon>Prymnesiales</taxon>
        <taxon>Prymnesiaceae</taxon>
        <taxon>Prymnesium</taxon>
    </lineage>
</organism>
<feature type="region of interest" description="Disordered" evidence="13">
    <location>
        <begin position="19"/>
        <end position="39"/>
    </location>
</feature>
<dbReference type="GO" id="GO:0004692">
    <property type="term" value="F:cGMP-dependent protein kinase activity"/>
    <property type="evidence" value="ECO:0007669"/>
    <property type="project" value="UniProtKB-EC"/>
</dbReference>
<dbReference type="SMART" id="SM00133">
    <property type="entry name" value="S_TK_X"/>
    <property type="match status" value="1"/>
</dbReference>
<evidence type="ECO:0000259" key="16">
    <source>
        <dbReference type="PROSITE" id="PS51285"/>
    </source>
</evidence>
<dbReference type="InterPro" id="IPR000719">
    <property type="entry name" value="Prot_kinase_dom"/>
</dbReference>
<evidence type="ECO:0000256" key="13">
    <source>
        <dbReference type="SAM" id="MobiDB-lite"/>
    </source>
</evidence>
<evidence type="ECO:0000259" key="15">
    <source>
        <dbReference type="PROSITE" id="PS50042"/>
    </source>
</evidence>
<comment type="catalytic activity">
    <reaction evidence="10">
        <text>L-threonyl-[protein] + ATP = O-phospho-L-threonyl-[protein] + ADP + H(+)</text>
        <dbReference type="Rhea" id="RHEA:46608"/>
        <dbReference type="Rhea" id="RHEA-COMP:11060"/>
        <dbReference type="Rhea" id="RHEA-COMP:11605"/>
        <dbReference type="ChEBI" id="CHEBI:15378"/>
        <dbReference type="ChEBI" id="CHEBI:30013"/>
        <dbReference type="ChEBI" id="CHEBI:30616"/>
        <dbReference type="ChEBI" id="CHEBI:61977"/>
        <dbReference type="ChEBI" id="CHEBI:456216"/>
        <dbReference type="EC" id="2.7.11.12"/>
    </reaction>
</comment>
<keyword evidence="7" id="KW-0418">Kinase</keyword>
<name>A0AB34IWD9_PRYPA</name>
<feature type="domain" description="Cyclic nucleotide-binding" evidence="15">
    <location>
        <begin position="340"/>
        <end position="452"/>
    </location>
</feature>
<dbReference type="Pfam" id="PF00069">
    <property type="entry name" value="Pkinase"/>
    <property type="match status" value="1"/>
</dbReference>
<dbReference type="Proteomes" id="UP001515480">
    <property type="component" value="Unassembled WGS sequence"/>
</dbReference>
<evidence type="ECO:0000313" key="18">
    <source>
        <dbReference type="Proteomes" id="UP001515480"/>
    </source>
</evidence>
<sequence length="793" mass="88102">MLLPDHLATHITVDSATLSRKRPIGDAHEADPTRRRRAHRSRLLEVSSGQLTSAAPFLRADSINSVVDTVARTPSDQHDEQALLTLASIVQNHPLFAPLSTDQKDQVCARARGMHCFEGQVIIRQGTVGDCLYMVASGEYSVSFDDSLLHCTVMPTVYSTGQCFGELALLYNSRRGATVTCTKRGLLFALDQASFRRSFVTSQREARHAFLRSTPLFDKLTPMQVSAISSVMEERVYLAGETIVREGDDADALYVIRSGAAVVVQQRDGQTHELSRMGLGACFGESALTHDARRTATVVAMSATKVLRLGRESFRLMCDTPLPQLLDRNLTRHVLKQMDLFRGMGPTELDKLVSTFEPLEFPPGAKIVTQGEEGETFFVIRSGMVRVTRVQDGEEIVVKDNIGVGEYFGEAALLRQEPRHASVQAVTAVVCLALQRSRFMASLGSRLNVLKRQAAQRTWAAEHIKDRRITLADLRVVEMLGVGTFGRVQLVVHVASNTPFAMKCLSKGQVLEYQQVDHVLNEKLILSLCSHPFLPRLACAFQDDSNLYMLQDLALGGELFSILINSHGGLPFETVVFYAGCITSALRYLHDLQIAHRDLKPENVLVDNDGYLKVVDFGLSKILRHGYARTFCGTNEFLAPEMVLHKPYTCAIDWWALGVLIFEMFTVCLPFGADTPVKLYEKIIAAKIKFPPSVPPAGVDIISKLLTPTPTTRLGAIKEGSRDVIEHHMFASLDFVELERKHLTPPFKPVINAPTDSTNFDKDYFDTKPAMAVGHWEECLARRPEARDAFKDF</sequence>
<evidence type="ECO:0000256" key="5">
    <source>
        <dbReference type="ARBA" id="ARBA00022679"/>
    </source>
</evidence>
<keyword evidence="9" id="KW-0142">cGMP-binding</keyword>
<proteinExistence type="inferred from homology"/>
<feature type="domain" description="Cyclic nucleotide-binding" evidence="15">
    <location>
        <begin position="216"/>
        <end position="315"/>
    </location>
</feature>
<feature type="domain" description="Protein kinase" evidence="14">
    <location>
        <begin position="474"/>
        <end position="730"/>
    </location>
</feature>
<dbReference type="SUPFAM" id="SSF51206">
    <property type="entry name" value="cAMP-binding domain-like"/>
    <property type="match status" value="3"/>
</dbReference>
<evidence type="ECO:0000256" key="1">
    <source>
        <dbReference type="ARBA" id="ARBA00006352"/>
    </source>
</evidence>
<dbReference type="PRINTS" id="PR00103">
    <property type="entry name" value="CAMPKINASE"/>
</dbReference>
<feature type="compositionally biased region" description="Basic and acidic residues" evidence="13">
    <location>
        <begin position="23"/>
        <end position="33"/>
    </location>
</feature>
<keyword evidence="4" id="KW-0140">cGMP</keyword>
<dbReference type="PROSITE" id="PS51285">
    <property type="entry name" value="AGC_KINASE_CTER"/>
    <property type="match status" value="1"/>
</dbReference>
<dbReference type="SUPFAM" id="SSF56112">
    <property type="entry name" value="Protein kinase-like (PK-like)"/>
    <property type="match status" value="1"/>
</dbReference>
<dbReference type="Gene3D" id="3.30.200.20">
    <property type="entry name" value="Phosphorylase Kinase, domain 1"/>
    <property type="match status" value="1"/>
</dbReference>
<evidence type="ECO:0000256" key="8">
    <source>
        <dbReference type="ARBA" id="ARBA00022840"/>
    </source>
</evidence>
<dbReference type="InterPro" id="IPR014710">
    <property type="entry name" value="RmlC-like_jellyroll"/>
</dbReference>
<dbReference type="EMBL" id="JBGBPQ010000018">
    <property type="protein sequence ID" value="KAL1507363.1"/>
    <property type="molecule type" value="Genomic_DNA"/>
</dbReference>
<keyword evidence="3" id="KW-0723">Serine/threonine-protein kinase</keyword>
<dbReference type="Pfam" id="PF00027">
    <property type="entry name" value="cNMP_binding"/>
    <property type="match status" value="3"/>
</dbReference>
<feature type="domain" description="Cyclic nucleotide-binding" evidence="15">
    <location>
        <begin position="95"/>
        <end position="197"/>
    </location>
</feature>
<evidence type="ECO:0000256" key="9">
    <source>
        <dbReference type="ARBA" id="ARBA00022992"/>
    </source>
</evidence>
<gene>
    <name evidence="17" type="ORF">AB1Y20_008209</name>
</gene>
<dbReference type="SMART" id="SM00220">
    <property type="entry name" value="S_TKc"/>
    <property type="match status" value="1"/>
</dbReference>
<evidence type="ECO:0000256" key="6">
    <source>
        <dbReference type="ARBA" id="ARBA00022741"/>
    </source>
</evidence>
<dbReference type="PANTHER" id="PTHR24353:SF143">
    <property type="entry name" value="PROTEIN KINASE DOMAIN-CONTAINING PROTEIN"/>
    <property type="match status" value="1"/>
</dbReference>
<keyword evidence="5" id="KW-0808">Transferase</keyword>
<dbReference type="InterPro" id="IPR011009">
    <property type="entry name" value="Kinase-like_dom_sf"/>
</dbReference>
<protein>
    <recommendedName>
        <fullName evidence="2">cGMP-dependent protein kinase</fullName>
        <ecNumber evidence="2">2.7.11.12</ecNumber>
    </recommendedName>
</protein>
<evidence type="ECO:0000259" key="14">
    <source>
        <dbReference type="PROSITE" id="PS50011"/>
    </source>
</evidence>
<feature type="binding site" evidence="12">
    <location>
        <position position="503"/>
    </location>
    <ligand>
        <name>ATP</name>
        <dbReference type="ChEBI" id="CHEBI:30616"/>
    </ligand>
</feature>
<evidence type="ECO:0000313" key="17">
    <source>
        <dbReference type="EMBL" id="KAL1507363.1"/>
    </source>
</evidence>
<evidence type="ECO:0000256" key="11">
    <source>
        <dbReference type="ARBA" id="ARBA00047462"/>
    </source>
</evidence>
<dbReference type="InterPro" id="IPR018490">
    <property type="entry name" value="cNMP-bd_dom_sf"/>
</dbReference>
<dbReference type="PROSITE" id="PS00107">
    <property type="entry name" value="PROTEIN_KINASE_ATP"/>
    <property type="match status" value="1"/>
</dbReference>
<dbReference type="GO" id="GO:0005952">
    <property type="term" value="C:cAMP-dependent protein kinase complex"/>
    <property type="evidence" value="ECO:0007669"/>
    <property type="project" value="TreeGrafter"/>
</dbReference>
<evidence type="ECO:0000256" key="12">
    <source>
        <dbReference type="PROSITE-ProRule" id="PRU10141"/>
    </source>
</evidence>
<evidence type="ECO:0000256" key="4">
    <source>
        <dbReference type="ARBA" id="ARBA00022535"/>
    </source>
</evidence>
<dbReference type="GO" id="GO:0005524">
    <property type="term" value="F:ATP binding"/>
    <property type="evidence" value="ECO:0007669"/>
    <property type="project" value="UniProtKB-UniRule"/>
</dbReference>